<dbReference type="EMBL" id="JAUYZG010000023">
    <property type="protein sequence ID" value="KAK2871361.1"/>
    <property type="molecule type" value="Genomic_DNA"/>
</dbReference>
<gene>
    <name evidence="1" type="ORF">Q8A67_023888</name>
</gene>
<accession>A0AA88P0P4</accession>
<reference evidence="1" key="1">
    <citation type="submission" date="2023-08" db="EMBL/GenBank/DDBJ databases">
        <title>Chromosome-level Genome Assembly of mud carp (Cirrhinus molitorella).</title>
        <authorList>
            <person name="Liu H."/>
        </authorList>
    </citation>
    <scope>NUCLEOTIDE SEQUENCE</scope>
    <source>
        <strain evidence="1">Prfri</strain>
        <tissue evidence="1">Muscle</tissue>
    </source>
</reference>
<proteinExistence type="predicted"/>
<protein>
    <submittedName>
        <fullName evidence="1">Uncharacterized protein</fullName>
    </submittedName>
</protein>
<organism evidence="1 2">
    <name type="scientific">Cirrhinus molitorella</name>
    <name type="common">mud carp</name>
    <dbReference type="NCBI Taxonomy" id="172907"/>
    <lineage>
        <taxon>Eukaryota</taxon>
        <taxon>Metazoa</taxon>
        <taxon>Chordata</taxon>
        <taxon>Craniata</taxon>
        <taxon>Vertebrata</taxon>
        <taxon>Euteleostomi</taxon>
        <taxon>Actinopterygii</taxon>
        <taxon>Neopterygii</taxon>
        <taxon>Teleostei</taxon>
        <taxon>Ostariophysi</taxon>
        <taxon>Cypriniformes</taxon>
        <taxon>Cyprinidae</taxon>
        <taxon>Labeoninae</taxon>
        <taxon>Labeonini</taxon>
        <taxon>Cirrhinus</taxon>
    </lineage>
</organism>
<name>A0AA88P0P4_9TELE</name>
<evidence type="ECO:0000313" key="1">
    <source>
        <dbReference type="EMBL" id="KAK2871361.1"/>
    </source>
</evidence>
<dbReference type="Proteomes" id="UP001187343">
    <property type="component" value="Unassembled WGS sequence"/>
</dbReference>
<comment type="caution">
    <text evidence="1">The sequence shown here is derived from an EMBL/GenBank/DDBJ whole genome shotgun (WGS) entry which is preliminary data.</text>
</comment>
<sequence length="103" mass="11347">MYQNPSLLLNSHPLPKVHHFMRTIANGIKTSRENPSLVGFDKNVLKLRCAGIGLRNFKRLFTHHGGGKALPLCMRRQRGVATEKPCSLAGAEGLPPPLESLHT</sequence>
<evidence type="ECO:0000313" key="2">
    <source>
        <dbReference type="Proteomes" id="UP001187343"/>
    </source>
</evidence>
<dbReference type="AlphaFoldDB" id="A0AA88P0P4"/>
<keyword evidence="2" id="KW-1185">Reference proteome</keyword>